<reference evidence="2 3" key="1">
    <citation type="journal article" date="2018" name="Front. Microbiol.">
        <title>Genomic and genetic insights into a cosmopolitan fungus, Paecilomyces variotii (Eurotiales).</title>
        <authorList>
            <person name="Urquhart A.S."/>
            <person name="Mondo S.J."/>
            <person name="Makela M.R."/>
            <person name="Hane J.K."/>
            <person name="Wiebenga A."/>
            <person name="He G."/>
            <person name="Mihaltcheva S."/>
            <person name="Pangilinan J."/>
            <person name="Lipzen A."/>
            <person name="Barry K."/>
            <person name="de Vries R.P."/>
            <person name="Grigoriev I.V."/>
            <person name="Idnurm A."/>
        </authorList>
    </citation>
    <scope>NUCLEOTIDE SEQUENCE [LARGE SCALE GENOMIC DNA]</scope>
    <source>
        <strain evidence="2 3">CBS 101075</strain>
    </source>
</reference>
<feature type="transmembrane region" description="Helical" evidence="1">
    <location>
        <begin position="6"/>
        <end position="30"/>
    </location>
</feature>
<keyword evidence="1" id="KW-1133">Transmembrane helix</keyword>
<protein>
    <submittedName>
        <fullName evidence="2">Uncharacterized protein</fullName>
    </submittedName>
</protein>
<dbReference type="RefSeq" id="XP_028484181.1">
    <property type="nucleotide sequence ID" value="XM_028630838.1"/>
</dbReference>
<keyword evidence="1" id="KW-0472">Membrane</keyword>
<keyword evidence="1" id="KW-0812">Transmembrane</keyword>
<sequence>AATIIWVVLIASFMGPLAVLYLTIVPCLSLENDLVGTYKDWYIISCGGAGNFGRLSSYICLE</sequence>
<comment type="caution">
    <text evidence="2">The sequence shown here is derived from an EMBL/GenBank/DDBJ whole genome shotgun (WGS) entry which is preliminary data.</text>
</comment>
<keyword evidence="3" id="KW-1185">Reference proteome</keyword>
<accession>A0A443HRS5</accession>
<evidence type="ECO:0000256" key="1">
    <source>
        <dbReference type="SAM" id="Phobius"/>
    </source>
</evidence>
<dbReference type="VEuPathDB" id="FungiDB:C8Q69DRAFT_470535"/>
<evidence type="ECO:0000313" key="3">
    <source>
        <dbReference type="Proteomes" id="UP000283841"/>
    </source>
</evidence>
<dbReference type="AlphaFoldDB" id="A0A443HRS5"/>
<feature type="non-terminal residue" evidence="2">
    <location>
        <position position="1"/>
    </location>
</feature>
<dbReference type="GeneID" id="39600115"/>
<dbReference type="EMBL" id="RCNU01000007">
    <property type="protein sequence ID" value="RWQ94536.1"/>
    <property type="molecule type" value="Genomic_DNA"/>
</dbReference>
<name>A0A443HRS5_BYSSP</name>
<evidence type="ECO:0000313" key="2">
    <source>
        <dbReference type="EMBL" id="RWQ94536.1"/>
    </source>
</evidence>
<proteinExistence type="predicted"/>
<gene>
    <name evidence="2" type="ORF">C8Q69DRAFT_470535</name>
</gene>
<organism evidence="2 3">
    <name type="scientific">Byssochlamys spectabilis</name>
    <name type="common">Paecilomyces variotii</name>
    <dbReference type="NCBI Taxonomy" id="264951"/>
    <lineage>
        <taxon>Eukaryota</taxon>
        <taxon>Fungi</taxon>
        <taxon>Dikarya</taxon>
        <taxon>Ascomycota</taxon>
        <taxon>Pezizomycotina</taxon>
        <taxon>Eurotiomycetes</taxon>
        <taxon>Eurotiomycetidae</taxon>
        <taxon>Eurotiales</taxon>
        <taxon>Thermoascaceae</taxon>
        <taxon>Paecilomyces</taxon>
    </lineage>
</organism>
<dbReference type="Proteomes" id="UP000283841">
    <property type="component" value="Unassembled WGS sequence"/>
</dbReference>